<dbReference type="SUPFAM" id="SSF52540">
    <property type="entry name" value="P-loop containing nucleoside triphosphate hydrolases"/>
    <property type="match status" value="1"/>
</dbReference>
<dbReference type="InterPro" id="IPR043964">
    <property type="entry name" value="P-loop_TraG"/>
</dbReference>
<feature type="domain" description="TraG P-loop" evidence="2">
    <location>
        <begin position="457"/>
        <end position="545"/>
    </location>
</feature>
<gene>
    <name evidence="3" type="ORF">GCM10010502_73450</name>
    <name evidence="4" type="ORF">HS99_0024645</name>
</gene>
<evidence type="ECO:0000313" key="4">
    <source>
        <dbReference type="EMBL" id="OEV37783.1"/>
    </source>
</evidence>
<dbReference type="AlphaFoldDB" id="A0A1E7NBD9"/>
<proteinExistence type="predicted"/>
<name>A0A1E7NBD9_KITAU</name>
<reference evidence="3" key="1">
    <citation type="journal article" date="2014" name="Int. J. Syst. Evol. Microbiol.">
        <title>Complete genome sequence of Corynebacterium casei LMG S-19264T (=DSM 44701T), isolated from a smear-ripened cheese.</title>
        <authorList>
            <consortium name="US DOE Joint Genome Institute (JGI-PGF)"/>
            <person name="Walter F."/>
            <person name="Albersmeier A."/>
            <person name="Kalinowski J."/>
            <person name="Ruckert C."/>
        </authorList>
    </citation>
    <scope>NUCLEOTIDE SEQUENCE</scope>
    <source>
        <strain evidence="3">JCM 4434</strain>
    </source>
</reference>
<dbReference type="EMBL" id="JPRF03000018">
    <property type="protein sequence ID" value="OEV37783.1"/>
    <property type="molecule type" value="Genomic_DNA"/>
</dbReference>
<sequence>MKRRHDLRADEPTGLGLGPDSIQIEPRVLAVGDLLASTLIVTGYPAEVGPGWLEPLLAYPGRLDVSLHIEPLPPAIAGQRLRKQRARLEAERRTGYQRGRLEDPETEAAAQDAAELAWRVARGEGKLFRLGLYLTIYAATREQLADELSAVRAIAESMLLRCHTATWRALEGWTTCLPLCVDQLNVKRTFDTAALAACFPFTSPDLPSGGTSSAAGSEVGPVLFGLNAAASGLVLWDRFAQDNHNSVTLARSGAGKSYLAKLEALRLLYQGVQVFVIDPEDEYTRLAEAVGGTTVRLGADSVRINPLELADGDPGTGDGLTRRALFLHSFLAVLLGEALDSADKALMDTAILTTYRRAGITSDPRTHTRLAPLLSDLAQALADTADPAAKRLAERLAPYATGSHRQLFDGPTTHTGRSHLTVYSLRDVPDELKAAATMLTLDAIWRVVTDPGDRRPRLIIVDEAWLLMRDEHGAQFLYRMAKSSRKRWAGLSVITQDTADLLATDLGKAIVANAATQILLRQAPQAIDAVAEAFRLSAGEAAYLLAALQGQALLCAGPGQRAAFTTTASSTEHRLITTNPAEIPDPHQAHGPQEQR</sequence>
<feature type="domain" description="Helicase HerA central" evidence="1">
    <location>
        <begin position="249"/>
        <end position="309"/>
    </location>
</feature>
<organism evidence="4 5">
    <name type="scientific">Kitasatospora aureofaciens</name>
    <name type="common">Streptomyces aureofaciens</name>
    <dbReference type="NCBI Taxonomy" id="1894"/>
    <lineage>
        <taxon>Bacteria</taxon>
        <taxon>Bacillati</taxon>
        <taxon>Actinomycetota</taxon>
        <taxon>Actinomycetes</taxon>
        <taxon>Kitasatosporales</taxon>
        <taxon>Streptomycetaceae</taxon>
        <taxon>Kitasatospora</taxon>
    </lineage>
</organism>
<accession>A0A8H9I2H1</accession>
<dbReference type="EMBL" id="BMUB01000046">
    <property type="protein sequence ID" value="GGV07696.1"/>
    <property type="molecule type" value="Genomic_DNA"/>
</dbReference>
<dbReference type="InterPro" id="IPR051162">
    <property type="entry name" value="T4SS_component"/>
</dbReference>
<reference evidence="4" key="4">
    <citation type="submission" date="2016-08" db="EMBL/GenBank/DDBJ databases">
        <title>Sequencing, Assembly and Comparative Genomics of S. aureofaciens ATCC 10762.</title>
        <authorList>
            <person name="Gradnigo J.S."/>
            <person name="Johnson N."/>
            <person name="Somerville G.A."/>
        </authorList>
    </citation>
    <scope>NUCLEOTIDE SEQUENCE [LARGE SCALE GENOMIC DNA]</scope>
    <source>
        <strain evidence="4">ATCC 10762</strain>
    </source>
</reference>
<dbReference type="KEGG" id="kau:B6264_03355"/>
<evidence type="ECO:0000259" key="1">
    <source>
        <dbReference type="Pfam" id="PF01935"/>
    </source>
</evidence>
<dbReference type="InterPro" id="IPR027417">
    <property type="entry name" value="P-loop_NTPase"/>
</dbReference>
<dbReference type="CDD" id="cd01127">
    <property type="entry name" value="TrwB_TraG_TraD_VirD4"/>
    <property type="match status" value="1"/>
</dbReference>
<reference evidence="5" key="3">
    <citation type="submission" date="2016-08" db="EMBL/GenBank/DDBJ databases">
        <title>Sequencing, assembly and comparative genomics of S. aureofaciens ATCC 10762.</title>
        <authorList>
            <person name="Gradnigo J.S."/>
            <person name="Johnson N."/>
            <person name="Somerville G.A."/>
        </authorList>
    </citation>
    <scope>NUCLEOTIDE SEQUENCE [LARGE SCALE GENOMIC DNA]</scope>
    <source>
        <strain evidence="5">ATCC 10762 / DSM 40127 / CCM 3239 / JCM 4008 / LMG 5968 / NBRC 12843 / NCIMB 8234 / A-377</strain>
    </source>
</reference>
<evidence type="ECO:0000313" key="3">
    <source>
        <dbReference type="EMBL" id="GGV07696.1"/>
    </source>
</evidence>
<dbReference type="Pfam" id="PF19044">
    <property type="entry name" value="P-loop_TraG"/>
    <property type="match status" value="1"/>
</dbReference>
<dbReference type="PANTHER" id="PTHR30121:SF6">
    <property type="entry name" value="SLR6007 PROTEIN"/>
    <property type="match status" value="1"/>
</dbReference>
<dbReference type="Gene3D" id="1.10.8.730">
    <property type="match status" value="1"/>
</dbReference>
<protein>
    <submittedName>
        <fullName evidence="4">Conjugal transfer protein TraC</fullName>
    </submittedName>
</protein>
<dbReference type="PANTHER" id="PTHR30121">
    <property type="entry name" value="UNCHARACTERIZED PROTEIN YJGR-RELATED"/>
    <property type="match status" value="1"/>
</dbReference>
<evidence type="ECO:0000259" key="2">
    <source>
        <dbReference type="Pfam" id="PF19044"/>
    </source>
</evidence>
<comment type="caution">
    <text evidence="4">The sequence shown here is derived from an EMBL/GenBank/DDBJ whole genome shotgun (WGS) entry which is preliminary data.</text>
</comment>
<dbReference type="RefSeq" id="WP_063737830.1">
    <property type="nucleotide sequence ID" value="NZ_BMUB01000046.1"/>
</dbReference>
<dbReference type="Proteomes" id="UP000610124">
    <property type="component" value="Unassembled WGS sequence"/>
</dbReference>
<dbReference type="GeneID" id="97490192"/>
<accession>A0A1E7NBD9</accession>
<reference evidence="4 5" key="2">
    <citation type="submission" date="2014-07" db="EMBL/GenBank/DDBJ databases">
        <authorList>
            <person name="Zhang J.E."/>
            <person name="Yang H."/>
            <person name="Guo J."/>
            <person name="Deng Z."/>
            <person name="Luo H."/>
            <person name="Luo M."/>
            <person name="Zhao B."/>
        </authorList>
    </citation>
    <scope>NUCLEOTIDE SEQUENCE [LARGE SCALE GENOMIC DNA]</scope>
    <source>
        <strain evidence="4">ATCC 10762</strain>
        <strain evidence="5">ATCC 10762 / DSM 40127 / CCM 3239 / JCM 4008 / LMG 5968 / NBRC 12843 / NCIMB 8234 / A-377</strain>
    </source>
</reference>
<reference evidence="3" key="5">
    <citation type="submission" date="2020-09" db="EMBL/GenBank/DDBJ databases">
        <authorList>
            <person name="Sun Q."/>
            <person name="Ohkuma M."/>
        </authorList>
    </citation>
    <scope>NUCLEOTIDE SEQUENCE</scope>
    <source>
        <strain evidence="3">JCM 4434</strain>
    </source>
</reference>
<keyword evidence="5" id="KW-1185">Reference proteome</keyword>
<dbReference type="InterPro" id="IPR002789">
    <property type="entry name" value="HerA_central"/>
</dbReference>
<dbReference type="Proteomes" id="UP000037395">
    <property type="component" value="Unassembled WGS sequence"/>
</dbReference>
<evidence type="ECO:0000313" key="5">
    <source>
        <dbReference type="Proteomes" id="UP000037395"/>
    </source>
</evidence>
<dbReference type="Gene3D" id="3.40.50.300">
    <property type="entry name" value="P-loop containing nucleotide triphosphate hydrolases"/>
    <property type="match status" value="1"/>
</dbReference>
<dbReference type="Pfam" id="PF01935">
    <property type="entry name" value="DUF87"/>
    <property type="match status" value="1"/>
</dbReference>